<dbReference type="AlphaFoldDB" id="A0A2P1PLZ6"/>
<dbReference type="InterPro" id="IPR004635">
    <property type="entry name" value="Pept_S49_SppA"/>
</dbReference>
<keyword evidence="6 8" id="KW-0472">Membrane</keyword>
<protein>
    <submittedName>
        <fullName evidence="10">Signal peptide peptidase SppA</fullName>
    </submittedName>
</protein>
<feature type="transmembrane region" description="Helical" evidence="8">
    <location>
        <begin position="30"/>
        <end position="48"/>
    </location>
</feature>
<reference evidence="10 11" key="2">
    <citation type="submission" date="2018-03" db="EMBL/GenBank/DDBJ databases">
        <authorList>
            <person name="Keele B.F."/>
        </authorList>
    </citation>
    <scope>NUCLEOTIDE SEQUENCE [LARGE SCALE GENOMIC DNA]</scope>
    <source>
        <strain evidence="10 11">D13</strain>
    </source>
</reference>
<proteinExistence type="inferred from homology"/>
<feature type="domain" description="Peptidase S49" evidence="9">
    <location>
        <begin position="139"/>
        <end position="295"/>
    </location>
</feature>
<feature type="domain" description="Peptidase S49" evidence="9">
    <location>
        <begin position="395"/>
        <end position="545"/>
    </location>
</feature>
<comment type="similarity">
    <text evidence="2">Belongs to the peptidase S49 family.</text>
</comment>
<comment type="subcellular location">
    <subcellularLocation>
        <location evidence="1">Membrane</location>
    </subcellularLocation>
</comment>
<keyword evidence="5" id="KW-0720">Serine protease</keyword>
<dbReference type="PIRSF" id="PIRSF001217">
    <property type="entry name" value="Protease_4_SppA"/>
    <property type="match status" value="1"/>
</dbReference>
<dbReference type="NCBIfam" id="TIGR00705">
    <property type="entry name" value="SppA_67K"/>
    <property type="match status" value="1"/>
</dbReference>
<evidence type="ECO:0000259" key="9">
    <source>
        <dbReference type="Pfam" id="PF01343"/>
    </source>
</evidence>
<dbReference type="PANTHER" id="PTHR33209:SF1">
    <property type="entry name" value="PEPTIDASE S49 DOMAIN-CONTAINING PROTEIN"/>
    <property type="match status" value="1"/>
</dbReference>
<dbReference type="OrthoDB" id="9764363at2"/>
<evidence type="ECO:0000256" key="5">
    <source>
        <dbReference type="ARBA" id="ARBA00022825"/>
    </source>
</evidence>
<dbReference type="EMBL" id="CP027860">
    <property type="protein sequence ID" value="AVP95863.1"/>
    <property type="molecule type" value="Genomic_DNA"/>
</dbReference>
<evidence type="ECO:0000256" key="6">
    <source>
        <dbReference type="ARBA" id="ARBA00023136"/>
    </source>
</evidence>
<reference evidence="10 11" key="1">
    <citation type="submission" date="2018-03" db="EMBL/GenBank/DDBJ databases">
        <title>Ahniella affigens gen. nov., sp. nov., a gammaproteobacterium isolated from sandy soil near a stream.</title>
        <authorList>
            <person name="Ko Y."/>
            <person name="Kim J.-H."/>
        </authorList>
    </citation>
    <scope>NUCLEOTIDE SEQUENCE [LARGE SCALE GENOMIC DNA]</scope>
    <source>
        <strain evidence="10 11">D13</strain>
    </source>
</reference>
<dbReference type="GO" id="GO:0008236">
    <property type="term" value="F:serine-type peptidase activity"/>
    <property type="evidence" value="ECO:0007669"/>
    <property type="project" value="UniProtKB-KW"/>
</dbReference>
<keyword evidence="4" id="KW-0378">Hydrolase</keyword>
<dbReference type="RefSeq" id="WP_106889792.1">
    <property type="nucleotide sequence ID" value="NZ_CP027860.1"/>
</dbReference>
<organism evidence="10 11">
    <name type="scientific">Ahniella affigens</name>
    <dbReference type="NCBI Taxonomy" id="2021234"/>
    <lineage>
        <taxon>Bacteria</taxon>
        <taxon>Pseudomonadati</taxon>
        <taxon>Pseudomonadota</taxon>
        <taxon>Gammaproteobacteria</taxon>
        <taxon>Lysobacterales</taxon>
        <taxon>Rhodanobacteraceae</taxon>
        <taxon>Ahniella</taxon>
    </lineage>
</organism>
<keyword evidence="8" id="KW-0812">Transmembrane</keyword>
<evidence type="ECO:0000313" key="11">
    <source>
        <dbReference type="Proteomes" id="UP000241074"/>
    </source>
</evidence>
<dbReference type="Proteomes" id="UP000241074">
    <property type="component" value="Chromosome"/>
</dbReference>
<evidence type="ECO:0000256" key="8">
    <source>
        <dbReference type="SAM" id="Phobius"/>
    </source>
</evidence>
<keyword evidence="11" id="KW-1185">Reference proteome</keyword>
<dbReference type="KEGG" id="xba:C7S18_01020"/>
<dbReference type="Gene3D" id="3.90.226.10">
    <property type="entry name" value="2-enoyl-CoA Hydratase, Chain A, domain 1"/>
    <property type="match status" value="3"/>
</dbReference>
<dbReference type="NCBIfam" id="TIGR00706">
    <property type="entry name" value="SppA_dom"/>
    <property type="match status" value="1"/>
</dbReference>
<sequence length="624" mass="67945">MTNAAPAPKTGGFLGFVKAIWTLVDFSRRFVFNMIFLLFAFIFVLVLLSGGGNPLKARSVLVIAPEGAIVEQFSAAPFDRALGEALGEPAKETRVRDIKQALEAAATDRNIERVLFVPHDISSVGAVSARELAAAFRKFKKSKKQLIAYADNMDQRMLLLAAQADEVYLHPDGAVLLEGLGRYRTYFKDAFEKFGIEPHLFRVGEYKSAGEPYIRSDASPEAEAADQHWMNDLWNRYLTELADARGVTADELKADIDNLPALLNEHHGNLGQLALAQKLVDELKTRDEVEALLMERGVKDDEGHSFQQIAMNDYLHLQNAMPTFPGDKQIAVVVAEGEIVDGNASNGTVGGDATSALIRQAREDENVKALVLRVNSPGGGVFPSELIRHEVEMTKAAGKPVVVSMGNLAASGGYWISMNADRIFADDSTITGSIGIYGLFFNVPQAMQKIGLNTDGVGTTWLAGAFDPTRPLDPRVGDLIQTVINKGYADFIGKVAEARGKTPEEIDQIARGRVWSGAQALEFGLVDELGGFDAAVAHAAKLAKLGKDYQIQYEEKSLSPFEQIMVDMGGSRLAKAMNARSMLLPFLAKNSPQQAELERLERLIQARHAGLPFSVQAHCDCGAR</sequence>
<dbReference type="InterPro" id="IPR002142">
    <property type="entry name" value="Peptidase_S49"/>
</dbReference>
<evidence type="ECO:0000313" key="10">
    <source>
        <dbReference type="EMBL" id="AVP95863.1"/>
    </source>
</evidence>
<dbReference type="SUPFAM" id="SSF52096">
    <property type="entry name" value="ClpP/crotonase"/>
    <property type="match status" value="2"/>
</dbReference>
<dbReference type="PANTHER" id="PTHR33209">
    <property type="entry name" value="PROTEASE 4"/>
    <property type="match status" value="1"/>
</dbReference>
<dbReference type="GO" id="GO:0016020">
    <property type="term" value="C:membrane"/>
    <property type="evidence" value="ECO:0007669"/>
    <property type="project" value="UniProtKB-SubCell"/>
</dbReference>
<feature type="active site" description="Nucleophile" evidence="7">
    <location>
        <position position="411"/>
    </location>
</feature>
<keyword evidence="3" id="KW-0645">Protease</keyword>
<dbReference type="InterPro" id="IPR047217">
    <property type="entry name" value="S49_SppA_67K_type_N"/>
</dbReference>
<evidence type="ECO:0000256" key="3">
    <source>
        <dbReference type="ARBA" id="ARBA00022670"/>
    </source>
</evidence>
<dbReference type="Pfam" id="PF01343">
    <property type="entry name" value="Peptidase_S49"/>
    <property type="match status" value="2"/>
</dbReference>
<feature type="active site" description="Proton donor/acceptor" evidence="7">
    <location>
        <position position="207"/>
    </location>
</feature>
<gene>
    <name evidence="10" type="primary">sppA</name>
    <name evidence="10" type="ORF">C7S18_01020</name>
</gene>
<evidence type="ECO:0000256" key="2">
    <source>
        <dbReference type="ARBA" id="ARBA00008683"/>
    </source>
</evidence>
<keyword evidence="8" id="KW-1133">Transmembrane helix</keyword>
<dbReference type="CDD" id="cd07023">
    <property type="entry name" value="S49_Sppa_N_C"/>
    <property type="match status" value="1"/>
</dbReference>
<dbReference type="Gene3D" id="6.20.330.10">
    <property type="match status" value="1"/>
</dbReference>
<evidence type="ECO:0000256" key="1">
    <source>
        <dbReference type="ARBA" id="ARBA00004370"/>
    </source>
</evidence>
<dbReference type="GO" id="GO:0006465">
    <property type="term" value="P:signal peptide processing"/>
    <property type="evidence" value="ECO:0007669"/>
    <property type="project" value="InterPro"/>
</dbReference>
<dbReference type="InterPro" id="IPR004634">
    <property type="entry name" value="Pept_S49_pIV"/>
</dbReference>
<name>A0A2P1PLZ6_9GAMM</name>
<evidence type="ECO:0000256" key="4">
    <source>
        <dbReference type="ARBA" id="ARBA00022801"/>
    </source>
</evidence>
<dbReference type="InterPro" id="IPR047272">
    <property type="entry name" value="S49_SppA_C"/>
</dbReference>
<accession>A0A2P1PLZ6</accession>
<dbReference type="InterPro" id="IPR029045">
    <property type="entry name" value="ClpP/crotonase-like_dom_sf"/>
</dbReference>
<evidence type="ECO:0000256" key="7">
    <source>
        <dbReference type="PIRSR" id="PIRSR001217-1"/>
    </source>
</evidence>
<dbReference type="CDD" id="cd07018">
    <property type="entry name" value="S49_SppA_67K_type"/>
    <property type="match status" value="1"/>
</dbReference>